<evidence type="ECO:0000313" key="1">
    <source>
        <dbReference type="EMBL" id="EGU30640.1"/>
    </source>
</evidence>
<reference evidence="1 2" key="1">
    <citation type="journal article" date="2012" name="Int. J. Syst. Evol. Microbiol.">
        <title>Vibrio caribbeanicus sp. nov., isolated from the marine sponge Scleritoderma cyanea.</title>
        <authorList>
            <person name="Hoffmann M."/>
            <person name="Monday S.R."/>
            <person name="Allard M.W."/>
            <person name="Strain E.A."/>
            <person name="Whittaker P."/>
            <person name="Naum M."/>
            <person name="McCarthy P.J."/>
            <person name="Lopez J.V."/>
            <person name="Fischer M."/>
            <person name="Brown E.W."/>
        </authorList>
    </citation>
    <scope>NUCLEOTIDE SEQUENCE [LARGE SCALE GENOMIC DNA]</scope>
    <source>
        <strain evidence="1 2">LMG 19158</strain>
    </source>
</reference>
<dbReference type="EMBL" id="AFWE01000213">
    <property type="protein sequence ID" value="EGU30640.1"/>
    <property type="molecule type" value="Genomic_DNA"/>
</dbReference>
<organism evidence="1 2">
    <name type="scientific">Vibrio scophthalmi LMG 19158</name>
    <dbReference type="NCBI Taxonomy" id="870967"/>
    <lineage>
        <taxon>Bacteria</taxon>
        <taxon>Pseudomonadati</taxon>
        <taxon>Pseudomonadota</taxon>
        <taxon>Gammaproteobacteria</taxon>
        <taxon>Vibrionales</taxon>
        <taxon>Vibrionaceae</taxon>
        <taxon>Vibrio</taxon>
    </lineage>
</organism>
<dbReference type="AlphaFoldDB" id="F9RU21"/>
<gene>
    <name evidence="1" type="ORF">VIS19158_08413</name>
</gene>
<protein>
    <submittedName>
        <fullName evidence="1">Uncharacterized protein</fullName>
    </submittedName>
</protein>
<comment type="caution">
    <text evidence="1">The sequence shown here is derived from an EMBL/GenBank/DDBJ whole genome shotgun (WGS) entry which is preliminary data.</text>
</comment>
<evidence type="ECO:0000313" key="2">
    <source>
        <dbReference type="Proteomes" id="UP000004349"/>
    </source>
</evidence>
<proteinExistence type="predicted"/>
<accession>F9RU21</accession>
<dbReference type="Proteomes" id="UP000004349">
    <property type="component" value="Unassembled WGS sequence"/>
</dbReference>
<sequence length="70" mass="7953">MIRICQIALETAGGAKSGFGRHWRFFTEKVNKQPRYECALYTAICQTGMGVVVLKNHAHYTETKRFVAAF</sequence>
<name>F9RU21_9VIBR</name>